<proteinExistence type="predicted"/>
<evidence type="ECO:0008006" key="4">
    <source>
        <dbReference type="Google" id="ProtNLM"/>
    </source>
</evidence>
<dbReference type="EMBL" id="MIPY01000066">
    <property type="protein sequence ID" value="OES24117.1"/>
    <property type="molecule type" value="Genomic_DNA"/>
</dbReference>
<gene>
    <name evidence="2" type="ORF">BFV95_4862</name>
</gene>
<feature type="compositionally biased region" description="Acidic residues" evidence="1">
    <location>
        <begin position="110"/>
        <end position="143"/>
    </location>
</feature>
<feature type="region of interest" description="Disordered" evidence="1">
    <location>
        <begin position="90"/>
        <end position="143"/>
    </location>
</feature>
<evidence type="ECO:0000313" key="2">
    <source>
        <dbReference type="EMBL" id="OES24117.1"/>
    </source>
</evidence>
<dbReference type="AlphaFoldDB" id="A0AB36FKN5"/>
<evidence type="ECO:0000256" key="1">
    <source>
        <dbReference type="SAM" id="MobiDB-lite"/>
    </source>
</evidence>
<sequence length="143" mass="15169">MLFIQLSQLIHEAKLSGVHLMIRPAGEGQLSVTLSVEDANLGGGNPELKKALAQPLHSTGAVTELDASVPESLKGFIESFTYVVNQSNEAAVTEGHSKAAPQNTAKTEDEATTEDADTSADTDGDNQDDDELITADDNEDIKF</sequence>
<protein>
    <recommendedName>
        <fullName evidence="4">PRTRC system protein E</fullName>
    </recommendedName>
</protein>
<name>A0AB36FKN5_ALTMA</name>
<organism evidence="2 3">
    <name type="scientific">Alteromonas macleodii</name>
    <name type="common">Pseudoalteromonas macleodii</name>
    <dbReference type="NCBI Taxonomy" id="28108"/>
    <lineage>
        <taxon>Bacteria</taxon>
        <taxon>Pseudomonadati</taxon>
        <taxon>Pseudomonadota</taxon>
        <taxon>Gammaproteobacteria</taxon>
        <taxon>Alteromonadales</taxon>
        <taxon>Alteromonadaceae</taxon>
        <taxon>Alteromonas/Salinimonas group</taxon>
        <taxon>Alteromonas</taxon>
    </lineage>
</organism>
<dbReference type="RefSeq" id="WP_069945468.1">
    <property type="nucleotide sequence ID" value="NZ_MIPW01000035.1"/>
</dbReference>
<evidence type="ECO:0000313" key="3">
    <source>
        <dbReference type="Proteomes" id="UP000095392"/>
    </source>
</evidence>
<dbReference type="Proteomes" id="UP000095392">
    <property type="component" value="Unassembled WGS sequence"/>
</dbReference>
<comment type="caution">
    <text evidence="2">The sequence shown here is derived from an EMBL/GenBank/DDBJ whole genome shotgun (WGS) entry which is preliminary data.</text>
</comment>
<reference evidence="2 3" key="1">
    <citation type="submission" date="2016-09" db="EMBL/GenBank/DDBJ databases">
        <title>Draft Genome Sequence of four Alteromonas macleodii strains isolated from copper coupons and grown long-term at elevated copper levels.</title>
        <authorList>
            <person name="Cusick K."/>
            <person name="Dale J."/>
            <person name="Little B."/>
            <person name="Biffinger J."/>
        </authorList>
    </citation>
    <scope>NUCLEOTIDE SEQUENCE [LARGE SCALE GENOMIC DNA]</scope>
    <source>
        <strain evidence="2 3">KCP01</strain>
    </source>
</reference>
<accession>A0AB36FKN5</accession>
<keyword evidence="3" id="KW-1185">Reference proteome</keyword>